<sequence length="269" mass="28564">MPELFNTTRLQGKTAIVTGASSGIGAATAVLFARAGCNLVLLARRKAQLDEVAAQAKAAAEAMGHRPQIVVRTLDVNDRAAVDALVPALKEAGVQSFDVLVNNAGGAIGTERAGDIKMDDVDFMVNTNLVSLIQITQVFLPEMKRQDSGHIINIGSLAGREAYVGGTIYCAVKHAVKAFSQSLLKELVATGIRVSEVAPGFAETNFAVTRFRGDEEAAKAVYKGFKPLVAEDIAEEIVWCALRPPHVQIAELYVLPSAQGAATIIHRSE</sequence>
<dbReference type="PRINTS" id="PR00080">
    <property type="entry name" value="SDRFAMILY"/>
</dbReference>
<gene>
    <name evidence="4" type="ORF">CC85DRAFT_305415</name>
</gene>
<dbReference type="RefSeq" id="XP_018275515.1">
    <property type="nucleotide sequence ID" value="XM_018425609.1"/>
</dbReference>
<dbReference type="GO" id="GO:0016616">
    <property type="term" value="F:oxidoreductase activity, acting on the CH-OH group of donors, NAD or NADP as acceptor"/>
    <property type="evidence" value="ECO:0007669"/>
    <property type="project" value="UniProtKB-ARBA"/>
</dbReference>
<dbReference type="PANTHER" id="PTHR42901:SF1">
    <property type="entry name" value="ALCOHOL DEHYDROGENASE"/>
    <property type="match status" value="1"/>
</dbReference>
<name>A0A0J1AUR7_9TREE</name>
<dbReference type="EMBL" id="KQ087273">
    <property type="protein sequence ID" value="KLT39024.1"/>
    <property type="molecule type" value="Genomic_DNA"/>
</dbReference>
<dbReference type="Gene3D" id="3.40.50.720">
    <property type="entry name" value="NAD(P)-binding Rossmann-like Domain"/>
    <property type="match status" value="1"/>
</dbReference>
<keyword evidence="2" id="KW-0560">Oxidoreductase</keyword>
<dbReference type="AlphaFoldDB" id="A0A0J1AUR7"/>
<dbReference type="InterPro" id="IPR002347">
    <property type="entry name" value="SDR_fam"/>
</dbReference>
<evidence type="ECO:0000313" key="4">
    <source>
        <dbReference type="EMBL" id="KLT39024.1"/>
    </source>
</evidence>
<dbReference type="OrthoDB" id="6251714at2759"/>
<evidence type="ECO:0000256" key="3">
    <source>
        <dbReference type="RuleBase" id="RU000363"/>
    </source>
</evidence>
<comment type="similarity">
    <text evidence="1 3">Belongs to the short-chain dehydrogenases/reductases (SDR) family.</text>
</comment>
<evidence type="ECO:0000256" key="1">
    <source>
        <dbReference type="ARBA" id="ARBA00006484"/>
    </source>
</evidence>
<dbReference type="SUPFAM" id="SSF51735">
    <property type="entry name" value="NAD(P)-binding Rossmann-fold domains"/>
    <property type="match status" value="1"/>
</dbReference>
<dbReference type="Proteomes" id="UP000053611">
    <property type="component" value="Unassembled WGS sequence"/>
</dbReference>
<reference evidence="4 5" key="1">
    <citation type="submission" date="2015-03" db="EMBL/GenBank/DDBJ databases">
        <title>Genomics and transcriptomics of the oil-accumulating basidiomycete yeast T. oleaginosus allow insights into substrate utilization and the diverse evolutionary trajectories of mating systems in fungi.</title>
        <authorList>
            <consortium name="DOE Joint Genome Institute"/>
            <person name="Kourist R."/>
            <person name="Kracht O."/>
            <person name="Bracharz F."/>
            <person name="Lipzen A."/>
            <person name="Nolan M."/>
            <person name="Ohm R."/>
            <person name="Grigoriev I."/>
            <person name="Sun S."/>
            <person name="Heitman J."/>
            <person name="Bruck T."/>
            <person name="Nowrousian M."/>
        </authorList>
    </citation>
    <scope>NUCLEOTIDE SEQUENCE [LARGE SCALE GENOMIC DNA]</scope>
    <source>
        <strain evidence="4 5">IBC0246</strain>
    </source>
</reference>
<proteinExistence type="inferred from homology"/>
<dbReference type="GeneID" id="28986212"/>
<accession>A0A0J1AUR7</accession>
<protein>
    <submittedName>
        <fullName evidence="4">NAD(P)-binding protein</fullName>
    </submittedName>
</protein>
<dbReference type="FunFam" id="3.40.50.720:FF:000047">
    <property type="entry name" value="NADP-dependent L-serine/L-allo-threonine dehydrogenase"/>
    <property type="match status" value="1"/>
</dbReference>
<dbReference type="STRING" id="879819.A0A0J1AUR7"/>
<dbReference type="PRINTS" id="PR00081">
    <property type="entry name" value="GDHRDH"/>
</dbReference>
<dbReference type="PANTHER" id="PTHR42901">
    <property type="entry name" value="ALCOHOL DEHYDROGENASE"/>
    <property type="match status" value="1"/>
</dbReference>
<dbReference type="InterPro" id="IPR036291">
    <property type="entry name" value="NAD(P)-bd_dom_sf"/>
</dbReference>
<evidence type="ECO:0000256" key="2">
    <source>
        <dbReference type="ARBA" id="ARBA00023002"/>
    </source>
</evidence>
<dbReference type="Pfam" id="PF00106">
    <property type="entry name" value="adh_short"/>
    <property type="match status" value="1"/>
</dbReference>
<evidence type="ECO:0000313" key="5">
    <source>
        <dbReference type="Proteomes" id="UP000053611"/>
    </source>
</evidence>
<keyword evidence="5" id="KW-1185">Reference proteome</keyword>
<organism evidence="4 5">
    <name type="scientific">Cutaneotrichosporon oleaginosum</name>
    <dbReference type="NCBI Taxonomy" id="879819"/>
    <lineage>
        <taxon>Eukaryota</taxon>
        <taxon>Fungi</taxon>
        <taxon>Dikarya</taxon>
        <taxon>Basidiomycota</taxon>
        <taxon>Agaricomycotina</taxon>
        <taxon>Tremellomycetes</taxon>
        <taxon>Trichosporonales</taxon>
        <taxon>Trichosporonaceae</taxon>
        <taxon>Cutaneotrichosporon</taxon>
    </lineage>
</organism>